<dbReference type="NCBIfam" id="TIGR01003">
    <property type="entry name" value="PTS_HPr_family"/>
    <property type="match status" value="1"/>
</dbReference>
<dbReference type="InterPro" id="IPR035895">
    <property type="entry name" value="HPr-like_sf"/>
</dbReference>
<dbReference type="PRINTS" id="PR00107">
    <property type="entry name" value="PHOSPHOCPHPR"/>
</dbReference>
<dbReference type="Pfam" id="PF00381">
    <property type="entry name" value="PTS-HPr"/>
    <property type="match status" value="1"/>
</dbReference>
<dbReference type="GO" id="GO:0005737">
    <property type="term" value="C:cytoplasm"/>
    <property type="evidence" value="ECO:0007669"/>
    <property type="project" value="UniProtKB-SubCell"/>
</dbReference>
<dbReference type="GO" id="GO:0016740">
    <property type="term" value="F:transferase activity"/>
    <property type="evidence" value="ECO:0007669"/>
    <property type="project" value="UniProtKB-KW"/>
</dbReference>
<dbReference type="RefSeq" id="WP_013485929.1">
    <property type="nucleotide sequence ID" value="NC_014828.1"/>
</dbReference>
<dbReference type="InterPro" id="IPR050399">
    <property type="entry name" value="HPr"/>
</dbReference>
<dbReference type="CDD" id="cd00367">
    <property type="entry name" value="PTS-HPr_like"/>
    <property type="match status" value="1"/>
</dbReference>
<dbReference type="EMBL" id="CP002400">
    <property type="protein sequence ID" value="ADU27581.1"/>
    <property type="molecule type" value="Genomic_DNA"/>
</dbReference>
<dbReference type="eggNOG" id="COG1925">
    <property type="taxonomic scope" value="Bacteria"/>
</dbReference>
<dbReference type="AlphaFoldDB" id="E6U3I1"/>
<dbReference type="PROSITE" id="PS00589">
    <property type="entry name" value="PTS_HPR_SER"/>
    <property type="match status" value="1"/>
</dbReference>
<evidence type="ECO:0000256" key="4">
    <source>
        <dbReference type="ARBA" id="ARBA00022490"/>
    </source>
</evidence>
<feature type="domain" description="HPr" evidence="6">
    <location>
        <begin position="1"/>
        <end position="87"/>
    </location>
</feature>
<keyword evidence="7" id="KW-0808">Transferase</keyword>
<dbReference type="STRING" id="663278.Ethha_2064"/>
<evidence type="ECO:0000259" key="6">
    <source>
        <dbReference type="PROSITE" id="PS51350"/>
    </source>
</evidence>
<keyword evidence="5" id="KW-0598">Phosphotransferase system</keyword>
<proteinExistence type="predicted"/>
<dbReference type="HOGENOM" id="CLU_136230_2_2_9"/>
<evidence type="ECO:0000313" key="8">
    <source>
        <dbReference type="Proteomes" id="UP000001551"/>
    </source>
</evidence>
<sequence length="87" mass="9603">MLVKEVVVQNQVGLHARPATFFIQKANEFKSSIWVERDERRVNAKSLLGVLSLGILGNTKIRIIADGPDEQEALDSLVKLVQSGFAV</sequence>
<dbReference type="PANTHER" id="PTHR33705:SF2">
    <property type="entry name" value="PHOSPHOCARRIER PROTEIN NPR"/>
    <property type="match status" value="1"/>
</dbReference>
<keyword evidence="8" id="KW-1185">Reference proteome</keyword>
<comment type="function">
    <text evidence="1">General (non sugar-specific) component of the phosphoenolpyruvate-dependent sugar phosphotransferase system (sugar PTS). This major carbohydrate active-transport system catalyzes the phosphorylation of incoming sugar substrates concomitantly with their translocation across the cell membrane. The phosphoryl group from phosphoenolpyruvate (PEP) is transferred to the phosphoryl carrier protein HPr by enzyme I. Phospho-HPr then transfers it to the PTS EIIA domain.</text>
</comment>
<evidence type="ECO:0000256" key="3">
    <source>
        <dbReference type="ARBA" id="ARBA00020422"/>
    </source>
</evidence>
<dbReference type="InterPro" id="IPR000032">
    <property type="entry name" value="HPr-like"/>
</dbReference>
<dbReference type="InterPro" id="IPR001020">
    <property type="entry name" value="PTS_HPr_His_P_site"/>
</dbReference>
<name>E6U3I1_ETHHY</name>
<dbReference type="PROSITE" id="PS51350">
    <property type="entry name" value="PTS_HPR_DOM"/>
    <property type="match status" value="1"/>
</dbReference>
<gene>
    <name evidence="7" type="ordered locus">Ethha_2064</name>
</gene>
<dbReference type="Gene3D" id="3.30.1340.10">
    <property type="entry name" value="HPr-like"/>
    <property type="match status" value="1"/>
</dbReference>
<evidence type="ECO:0000313" key="7">
    <source>
        <dbReference type="EMBL" id="ADU27581.1"/>
    </source>
</evidence>
<evidence type="ECO:0000256" key="1">
    <source>
        <dbReference type="ARBA" id="ARBA00003681"/>
    </source>
</evidence>
<organism evidence="7 8">
    <name type="scientific">Ethanoligenens harbinense (strain DSM 18485 / JCM 12961 / CGMCC 1.5033 / YUAN-3)</name>
    <dbReference type="NCBI Taxonomy" id="663278"/>
    <lineage>
        <taxon>Bacteria</taxon>
        <taxon>Bacillati</taxon>
        <taxon>Bacillota</taxon>
        <taxon>Clostridia</taxon>
        <taxon>Eubacteriales</taxon>
        <taxon>Oscillospiraceae</taxon>
        <taxon>Ethanoligenens</taxon>
    </lineage>
</organism>
<dbReference type="InterPro" id="IPR002114">
    <property type="entry name" value="PTS_HPr_Ser_P_site"/>
</dbReference>
<dbReference type="GO" id="GO:0009401">
    <property type="term" value="P:phosphoenolpyruvate-dependent sugar phosphotransferase system"/>
    <property type="evidence" value="ECO:0007669"/>
    <property type="project" value="UniProtKB-KW"/>
</dbReference>
<evidence type="ECO:0000256" key="5">
    <source>
        <dbReference type="ARBA" id="ARBA00022683"/>
    </source>
</evidence>
<dbReference type="PANTHER" id="PTHR33705">
    <property type="entry name" value="PHOSPHOCARRIER PROTEIN HPR"/>
    <property type="match status" value="1"/>
</dbReference>
<protein>
    <recommendedName>
        <fullName evidence="3">Phosphocarrier protein HPr</fullName>
    </recommendedName>
</protein>
<dbReference type="PROSITE" id="PS00369">
    <property type="entry name" value="PTS_HPR_HIS"/>
    <property type="match status" value="1"/>
</dbReference>
<keyword evidence="4" id="KW-0963">Cytoplasm</keyword>
<comment type="subcellular location">
    <subcellularLocation>
        <location evidence="2">Cytoplasm</location>
    </subcellularLocation>
</comment>
<dbReference type="Proteomes" id="UP000001551">
    <property type="component" value="Chromosome"/>
</dbReference>
<dbReference type="KEGG" id="eha:Ethha_2064"/>
<accession>E6U3I1</accession>
<reference evidence="7 8" key="1">
    <citation type="submission" date="2010-12" db="EMBL/GenBank/DDBJ databases">
        <title>Complete sequence of Ethanoligenens harbinense YUAN-3.</title>
        <authorList>
            <person name="Lucas S."/>
            <person name="Copeland A."/>
            <person name="Lapidus A."/>
            <person name="Cheng J.-F."/>
            <person name="Bruce D."/>
            <person name="Goodwin L."/>
            <person name="Pitluck S."/>
            <person name="Chertkov O."/>
            <person name="Misra M."/>
            <person name="Detter J.C."/>
            <person name="Han C."/>
            <person name="Tapia R."/>
            <person name="Land M."/>
            <person name="Hauser L."/>
            <person name="Jeffries C."/>
            <person name="Kyrpides N."/>
            <person name="Ivanova N."/>
            <person name="Mikhailova N."/>
            <person name="Wang A."/>
            <person name="Mouttaki H."/>
            <person name="He Z."/>
            <person name="Zhou J."/>
            <person name="Hemme C.L."/>
            <person name="Woyke T."/>
        </authorList>
    </citation>
    <scope>NUCLEOTIDE SEQUENCE [LARGE SCALE GENOMIC DNA]</scope>
    <source>
        <strain evidence="8">DSM 18485 / JCM 12961 / CGMCC 1.5033 / YUAN-3</strain>
    </source>
</reference>
<evidence type="ECO:0000256" key="2">
    <source>
        <dbReference type="ARBA" id="ARBA00004496"/>
    </source>
</evidence>
<dbReference type="SUPFAM" id="SSF55594">
    <property type="entry name" value="HPr-like"/>
    <property type="match status" value="1"/>
</dbReference>